<organism evidence="3">
    <name type="scientific">Musca domestica</name>
    <name type="common">House fly</name>
    <dbReference type="NCBI Taxonomy" id="7370"/>
    <lineage>
        <taxon>Eukaryota</taxon>
        <taxon>Metazoa</taxon>
        <taxon>Ecdysozoa</taxon>
        <taxon>Arthropoda</taxon>
        <taxon>Hexapoda</taxon>
        <taxon>Insecta</taxon>
        <taxon>Pterygota</taxon>
        <taxon>Neoptera</taxon>
        <taxon>Endopterygota</taxon>
        <taxon>Diptera</taxon>
        <taxon>Brachycera</taxon>
        <taxon>Muscomorpha</taxon>
        <taxon>Muscoidea</taxon>
        <taxon>Muscidae</taxon>
        <taxon>Musca</taxon>
    </lineage>
</organism>
<dbReference type="EnsemblMetazoa" id="MDOA011075-RD">
    <property type="protein sequence ID" value="MDOA011075-PD"/>
    <property type="gene ID" value="MDOA011075"/>
</dbReference>
<keyword evidence="1" id="KW-0175">Coiled coil</keyword>
<name>A0A1I8N3A5_MUSDO</name>
<accession>A0A1I8N3A5</accession>
<dbReference type="VEuPathDB" id="VectorBase:MDOMA2_001194"/>
<feature type="region of interest" description="Disordered" evidence="2">
    <location>
        <begin position="43"/>
        <end position="98"/>
    </location>
</feature>
<evidence type="ECO:0000256" key="2">
    <source>
        <dbReference type="SAM" id="MobiDB-lite"/>
    </source>
</evidence>
<feature type="compositionally biased region" description="Pro residues" evidence="2">
    <location>
        <begin position="231"/>
        <end position="240"/>
    </location>
</feature>
<feature type="coiled-coil region" evidence="1">
    <location>
        <begin position="136"/>
        <end position="209"/>
    </location>
</feature>
<dbReference type="KEGG" id="mde:101889827"/>
<sequence>MDQWVSDTFYSYFPGFNNEYQKRQLYLQQKQRENQENFLKNQHMFSSARSPRKQTREPFSTRSWSNNSETSSGIELTKDEGDLSKNTGIDGPASVVTPVRPGSTRYKLLQDFRHTSLSNDASFEPQGIMNRERKYAEDEAARKKAYQRELIQQIEEKRRSIKLLKEKEQEQEQVLTRRLQEQLKTIKLEEQLEKERMKATELRYKAEQNRYLRKHMLAKLENDTKLLPPERGTPPTPPTCVDPKRNKENISSDWDDNKVYRYFSNSAKNEYNYRQRSRMPANIDFPKIEKECFHISEKICPICDQPLREYRHFCLRCQTKMTLPMNEMPGENSTASSCNSHAERNLILVCHNCDRLYTLCSNCVEKADTCRACQNTRNVCMHCRRNLCAFCLEEISTNKNTENEHINERMDNVMKTPLQIVTSDEAEPSGNNKSANVVGNNLNPSLESHPSPKHREFVSFGKPELNFQTNHNNINEEIEKPYEKSLKNIQKTDHSTDIFVDSEENIDRLRRQTDKRLMGYFKNYGELTSKSRGTQTIPFTSERRDVVIRGGNNFSIPILCDMPKMTRRETTKRDKQISNELENLKYRWDIPAVQKFTISATSPKVVTQVGAIRKQLQTENLLFNDGD</sequence>
<evidence type="ECO:0000256" key="1">
    <source>
        <dbReference type="SAM" id="Coils"/>
    </source>
</evidence>
<reference evidence="4" key="1">
    <citation type="journal article" date="2014" name="Genome Biol.">
        <title>Genome of the house fly, Musca domestica L., a global vector of diseases with adaptations to a septic environment.</title>
        <authorList>
            <person name="Scott J.G."/>
            <person name="Warren W.C."/>
            <person name="Beukeboom L.W."/>
            <person name="Bopp D."/>
            <person name="Clark A.G."/>
            <person name="Giers S.D."/>
            <person name="Hediger M."/>
            <person name="Jones A.K."/>
            <person name="Kasai S."/>
            <person name="Leichter C.A."/>
            <person name="Li M."/>
            <person name="Meisel R.P."/>
            <person name="Minx P."/>
            <person name="Murphy T.D."/>
            <person name="Nelson D.R."/>
            <person name="Reid W.R."/>
            <person name="Rinkevich F.D."/>
            <person name="Robertson H.M."/>
            <person name="Sackton T.B."/>
            <person name="Sattelle D.B."/>
            <person name="Thibaud-Nissen F."/>
            <person name="Tomlinson C."/>
            <person name="van de Zande L."/>
            <person name="Walden K.K."/>
            <person name="Wilson R.K."/>
            <person name="Liu N."/>
        </authorList>
    </citation>
    <scope>NUCLEOTIDE SEQUENCE</scope>
    <source>
        <strain evidence="4">Aabys</strain>
    </source>
</reference>
<dbReference type="RefSeq" id="XP_019893775.2">
    <property type="nucleotide sequence ID" value="XM_020038216.2"/>
</dbReference>
<dbReference type="EnsemblMetazoa" id="MDOA011075-RE">
    <property type="protein sequence ID" value="MDOA011075-PE"/>
    <property type="gene ID" value="MDOA011075"/>
</dbReference>
<dbReference type="RefSeq" id="XP_019893774.2">
    <property type="nucleotide sequence ID" value="XM_020038215.2"/>
</dbReference>
<dbReference type="VEuPathDB" id="VectorBase:MDOA011075"/>
<dbReference type="RefSeq" id="XP_019893773.2">
    <property type="nucleotide sequence ID" value="XM_020038214.2"/>
</dbReference>
<dbReference type="EnsemblMetazoa" id="MDOA011075-RC">
    <property type="protein sequence ID" value="MDOA011075-PC"/>
    <property type="gene ID" value="MDOA011075"/>
</dbReference>
<dbReference type="EnsemblMetazoa" id="MDOA011075-RF">
    <property type="protein sequence ID" value="MDOA011075-PF"/>
    <property type="gene ID" value="MDOA011075"/>
</dbReference>
<dbReference type="eggNOG" id="ENOG502SDGR">
    <property type="taxonomic scope" value="Eukaryota"/>
</dbReference>
<proteinExistence type="predicted"/>
<gene>
    <name evidence="3" type="primary">101889827</name>
</gene>
<dbReference type="OrthoDB" id="7735955at2759"/>
<feature type="region of interest" description="Disordered" evidence="2">
    <location>
        <begin position="225"/>
        <end position="248"/>
    </location>
</feature>
<evidence type="ECO:0000313" key="4">
    <source>
        <dbReference type="EnsemblMetazoa" id="MDOA011075-PE"/>
    </source>
</evidence>
<dbReference type="EnsemblMetazoa" id="MDOA011075-RB">
    <property type="protein sequence ID" value="MDOA011075-PB"/>
    <property type="gene ID" value="MDOA011075"/>
</dbReference>
<dbReference type="AlphaFoldDB" id="A0A1I8N3A5"/>
<evidence type="ECO:0000313" key="3">
    <source>
        <dbReference type="EnsemblMetazoa" id="MDOA011075-PB"/>
    </source>
</evidence>
<feature type="compositionally biased region" description="Polar residues" evidence="2">
    <location>
        <begin position="57"/>
        <end position="74"/>
    </location>
</feature>
<protein>
    <submittedName>
        <fullName evidence="3">Uncharacterized protein</fullName>
    </submittedName>
</protein>
<reference evidence="3" key="2">
    <citation type="submission" date="2020-05" db="UniProtKB">
        <authorList>
            <consortium name="EnsemblMetazoa"/>
        </authorList>
    </citation>
    <scope>IDENTIFICATION</scope>
    <source>
        <strain evidence="3">Aabys</strain>
    </source>
</reference>